<sequence>MIKGITYRHPWAVAVAWLHKDIENRLWHPQSKEGQIGMYLAIHGGGTPVYQYQDEFDDDLEWLLELLSDPQERQGFSAAEEQHWQNFLSTGDTRHWITPGIVAVAQVSAVTRGHRSHWAARNQFNWVLTGTVRLPTPVRPGPGLKKNLWDLDEHTLREVRRQYALGRKAA</sequence>
<keyword evidence="2" id="KW-1185">Reference proteome</keyword>
<dbReference type="Proteomes" id="UP001458946">
    <property type="component" value="Unassembled WGS sequence"/>
</dbReference>
<name>A0ABP9V787_9DEIO</name>
<dbReference type="RefSeq" id="WP_353541108.1">
    <property type="nucleotide sequence ID" value="NZ_BAABRN010000006.1"/>
</dbReference>
<comment type="caution">
    <text evidence="1">The sequence shown here is derived from an EMBL/GenBank/DDBJ whole genome shotgun (WGS) entry which is preliminary data.</text>
</comment>
<evidence type="ECO:0000313" key="1">
    <source>
        <dbReference type="EMBL" id="GAA5501134.1"/>
    </source>
</evidence>
<dbReference type="EMBL" id="BAABRN010000006">
    <property type="protein sequence ID" value="GAA5501134.1"/>
    <property type="molecule type" value="Genomic_DNA"/>
</dbReference>
<reference evidence="1 2" key="1">
    <citation type="submission" date="2024-02" db="EMBL/GenBank/DDBJ databases">
        <title>Deinococcus xinjiangensis NBRC 107630.</title>
        <authorList>
            <person name="Ichikawa N."/>
            <person name="Katano-Makiyama Y."/>
            <person name="Hidaka K."/>
        </authorList>
    </citation>
    <scope>NUCLEOTIDE SEQUENCE [LARGE SCALE GENOMIC DNA]</scope>
    <source>
        <strain evidence="1 2">NBRC 107630</strain>
    </source>
</reference>
<accession>A0ABP9V787</accession>
<evidence type="ECO:0008006" key="3">
    <source>
        <dbReference type="Google" id="ProtNLM"/>
    </source>
</evidence>
<gene>
    <name evidence="1" type="ORF">Dxin01_00865</name>
</gene>
<protein>
    <recommendedName>
        <fullName evidence="3">ASCH domain-containing protein</fullName>
    </recommendedName>
</protein>
<organism evidence="1 2">
    <name type="scientific">Deinococcus xinjiangensis</name>
    <dbReference type="NCBI Taxonomy" id="457454"/>
    <lineage>
        <taxon>Bacteria</taxon>
        <taxon>Thermotogati</taxon>
        <taxon>Deinococcota</taxon>
        <taxon>Deinococci</taxon>
        <taxon>Deinococcales</taxon>
        <taxon>Deinococcaceae</taxon>
        <taxon>Deinococcus</taxon>
    </lineage>
</organism>
<evidence type="ECO:0000313" key="2">
    <source>
        <dbReference type="Proteomes" id="UP001458946"/>
    </source>
</evidence>
<proteinExistence type="predicted"/>